<evidence type="ECO:0000313" key="1">
    <source>
        <dbReference type="EMBL" id="AJC89938.1"/>
    </source>
</evidence>
<evidence type="ECO:0000313" key="2">
    <source>
        <dbReference type="Proteomes" id="UP000031135"/>
    </source>
</evidence>
<dbReference type="EMBL" id="CP007772">
    <property type="protein sequence ID" value="AJC89938.1"/>
    <property type="molecule type" value="Genomic_DNA"/>
</dbReference>
<dbReference type="OrthoDB" id="9881942at2"/>
<sequence>MEKHLLITNSQNKYDIEQLGKKTRELRENTKIIDSRELKDIFKEQDIFYLSNKEYKLSDLLPKTGNLNVCLCPSPVYKNVYYDIACFDKSYKSDIVKTIQSLAGFMGAKKCEINFVSKEEYKAKHESNLETSVDAEHPTYVKGNMNYKQTDLDNSSNAKELQKNEIRASKKGYSKKITKEELQEYINKKYININSLPDSFLSALESYLETGEVSGIVESREHEKVDQNAEEQSIKSGSIKVQIAKLPLNIGAEFDYQKISNESSLRDYSIEYLIDFGD</sequence>
<dbReference type="Proteomes" id="UP000031135">
    <property type="component" value="Chromosome"/>
</dbReference>
<protein>
    <submittedName>
        <fullName evidence="1">Uncharacterized protein</fullName>
    </submittedName>
</protein>
<proteinExistence type="predicted"/>
<reference evidence="1 2" key="1">
    <citation type="journal article" date="2014" name="Genome Biol. Evol.">
        <title>Comparative Genomics of the Campylobacter lari Group.</title>
        <authorList>
            <person name="Miller W.G."/>
            <person name="Yee E."/>
            <person name="Chapman M.H."/>
            <person name="Smith T.P."/>
            <person name="Bono J.L."/>
            <person name="Huynh S."/>
            <person name="Parker C.T."/>
            <person name="Vandamme P."/>
            <person name="Luong K."/>
            <person name="Korlach J."/>
        </authorList>
    </citation>
    <scope>NUCLEOTIDE SEQUENCE [LARGE SCALE GENOMIC DNA]</scope>
    <source>
        <strain evidence="1 2">LMG 24374</strain>
    </source>
</reference>
<dbReference type="AlphaFoldDB" id="A0A0A8H744"/>
<dbReference type="RefSeq" id="WP_039662301.1">
    <property type="nucleotide sequence ID" value="NZ_CP007772.1"/>
</dbReference>
<accession>A0A0A8H744</accession>
<dbReference type="HOGENOM" id="CLU_999958_0_0_7"/>
<gene>
    <name evidence="1" type="ORF">CSUB8521_0032</name>
</gene>
<organism evidence="1 2">
    <name type="scientific">Campylobacter subantarcticus LMG 24374</name>
    <dbReference type="NCBI Taxonomy" id="1388751"/>
    <lineage>
        <taxon>Bacteria</taxon>
        <taxon>Pseudomonadati</taxon>
        <taxon>Campylobacterota</taxon>
        <taxon>Epsilonproteobacteria</taxon>
        <taxon>Campylobacterales</taxon>
        <taxon>Campylobacteraceae</taxon>
        <taxon>Campylobacter</taxon>
    </lineage>
</organism>
<name>A0A0A8H744_9BACT</name>
<dbReference type="KEGG" id="csm:CSUB8521_0032"/>